<organism evidence="9 10">
    <name type="scientific">Carpediemonas membranifera</name>
    <dbReference type="NCBI Taxonomy" id="201153"/>
    <lineage>
        <taxon>Eukaryota</taxon>
        <taxon>Metamonada</taxon>
        <taxon>Carpediemonas-like organisms</taxon>
        <taxon>Carpediemonas</taxon>
    </lineage>
</organism>
<keyword evidence="6 7" id="KW-0067">ATP-binding</keyword>
<keyword evidence="2 7" id="KW-0698">rRNA processing</keyword>
<feature type="region of interest" description="Disordered" evidence="8">
    <location>
        <begin position="178"/>
        <end position="220"/>
    </location>
</feature>
<comment type="catalytic activity">
    <reaction evidence="7">
        <text>AMP + ATP = 2 ADP</text>
        <dbReference type="Rhea" id="RHEA:12973"/>
        <dbReference type="ChEBI" id="CHEBI:30616"/>
        <dbReference type="ChEBI" id="CHEBI:456215"/>
        <dbReference type="ChEBI" id="CHEBI:456216"/>
        <dbReference type="EC" id="2.7.4.3"/>
    </reaction>
</comment>
<feature type="compositionally biased region" description="Acidic residues" evidence="8">
    <location>
        <begin position="190"/>
        <end position="203"/>
    </location>
</feature>
<accession>A0A8J6B521</accession>
<feature type="region of interest" description="NMPbind" evidence="7">
    <location>
        <begin position="33"/>
        <end position="56"/>
    </location>
</feature>
<gene>
    <name evidence="9" type="ORF">J8273_5635</name>
</gene>
<feature type="binding site" evidence="7">
    <location>
        <position position="15"/>
    </location>
    <ligand>
        <name>ATP</name>
        <dbReference type="ChEBI" id="CHEBI:30616"/>
    </ligand>
</feature>
<dbReference type="GO" id="GO:0004017">
    <property type="term" value="F:AMP kinase activity"/>
    <property type="evidence" value="ECO:0007669"/>
    <property type="project" value="UniProtKB-UniRule"/>
</dbReference>
<dbReference type="Proteomes" id="UP000717585">
    <property type="component" value="Unassembled WGS sequence"/>
</dbReference>
<evidence type="ECO:0000256" key="3">
    <source>
        <dbReference type="ARBA" id="ARBA00022679"/>
    </source>
</evidence>
<proteinExistence type="inferred from homology"/>
<dbReference type="EC" id="2.7.4.3" evidence="7"/>
<evidence type="ECO:0000256" key="6">
    <source>
        <dbReference type="ARBA" id="ARBA00022840"/>
    </source>
</evidence>
<protein>
    <recommendedName>
        <fullName evidence="7">Adenylate kinase isoenzyme 6 homolog</fullName>
        <shortName evidence="7">AK6</shortName>
        <ecNumber evidence="7">2.7.4.3</ecNumber>
    </recommendedName>
    <alternativeName>
        <fullName evidence="7">Dual activity adenylate kinase/ATPase</fullName>
        <shortName evidence="7">AK/ATPase</shortName>
    </alternativeName>
</protein>
<dbReference type="SUPFAM" id="SSF52540">
    <property type="entry name" value="P-loop containing nucleoside triphosphate hydrolases"/>
    <property type="match status" value="1"/>
</dbReference>
<feature type="binding site" evidence="7">
    <location>
        <position position="14"/>
    </location>
    <ligand>
        <name>ATP</name>
        <dbReference type="ChEBI" id="CHEBI:30616"/>
    </ligand>
</feature>
<feature type="compositionally biased region" description="Acidic residues" evidence="8">
    <location>
        <begin position="210"/>
        <end position="220"/>
    </location>
</feature>
<comment type="similarity">
    <text evidence="7">Belongs to the adenylate kinase family. AK6 subfamily.</text>
</comment>
<keyword evidence="7" id="KW-0963">Cytoplasm</keyword>
<comment type="function">
    <text evidence="7">Broad-specificity nucleoside monophosphate (NMP) kinase that catalyzes the reversible transfer of the terminal phosphate group between nucleoside triphosphates and monophosphates. Has also ATPase activity. Involved in the late cytoplasmic maturation steps of the 40S ribosomal particles, specifically 18S rRNA maturation. While NMP activity is not required for ribosome maturation, ATPase activity is. Associates transiently with small ribosomal subunit protein uS11. ATP hydrolysis breaks the interaction with uS11. May temporarily remove uS11 from the ribosome to enable a conformational change of the ribosomal RNA that is needed for the final maturation step of the small ribosomal subunit. Its NMP activity may have a role in nuclear energy homeostasis.</text>
</comment>
<reference evidence="9" key="1">
    <citation type="submission" date="2021-05" db="EMBL/GenBank/DDBJ databases">
        <title>A free-living protist that lacks canonical eukaryotic 1 DNA replication and segregation systems.</title>
        <authorList>
            <person name="Salas-Leiva D.E."/>
            <person name="Tromer E.C."/>
            <person name="Curtis B.A."/>
            <person name="Jerlstrom-Hultqvist J."/>
            <person name="Kolisko M."/>
            <person name="Yi Z."/>
            <person name="Salas-Leiva J.S."/>
            <person name="Gallot-Lavallee L."/>
            <person name="Kops G.J.P.L."/>
            <person name="Archibald J.M."/>
            <person name="Simpson A.G.B."/>
            <person name="Roger A.J."/>
        </authorList>
    </citation>
    <scope>NUCLEOTIDE SEQUENCE</scope>
    <source>
        <strain evidence="9">BICM</strain>
    </source>
</reference>
<evidence type="ECO:0000256" key="2">
    <source>
        <dbReference type="ARBA" id="ARBA00022552"/>
    </source>
</evidence>
<evidence type="ECO:0000313" key="10">
    <source>
        <dbReference type="Proteomes" id="UP000717585"/>
    </source>
</evidence>
<dbReference type="InterPro" id="IPR020618">
    <property type="entry name" value="Adenyl_kinase_AK6"/>
</dbReference>
<dbReference type="GO" id="GO:0006364">
    <property type="term" value="P:rRNA processing"/>
    <property type="evidence" value="ECO:0007669"/>
    <property type="project" value="UniProtKB-KW"/>
</dbReference>
<keyword evidence="5 7" id="KW-0418">Kinase</keyword>
<keyword evidence="3 7" id="KW-0808">Transferase</keyword>
<comment type="caution">
    <text evidence="7">Lacks conserved residue(s) required for the propagation of feature annotation.</text>
</comment>
<dbReference type="GO" id="GO:0005737">
    <property type="term" value="C:cytoplasm"/>
    <property type="evidence" value="ECO:0007669"/>
    <property type="project" value="UniProtKB-SubCell"/>
</dbReference>
<dbReference type="InterPro" id="IPR027417">
    <property type="entry name" value="P-loop_NTPase"/>
</dbReference>
<dbReference type="PANTHER" id="PTHR12595:SF0">
    <property type="entry name" value="ADENYLATE KINASE ISOENZYME 6"/>
    <property type="match status" value="1"/>
</dbReference>
<feature type="binding site" evidence="7">
    <location>
        <position position="16"/>
    </location>
    <ligand>
        <name>ATP</name>
        <dbReference type="ChEBI" id="CHEBI:30616"/>
    </ligand>
</feature>
<dbReference type="AlphaFoldDB" id="A0A8J6B521"/>
<evidence type="ECO:0000256" key="8">
    <source>
        <dbReference type="SAM" id="MobiDB-lite"/>
    </source>
</evidence>
<feature type="binding site" evidence="7">
    <location>
        <position position="17"/>
    </location>
    <ligand>
        <name>ATP</name>
        <dbReference type="ChEBI" id="CHEBI:30616"/>
    </ligand>
</feature>
<comment type="catalytic activity">
    <reaction evidence="7">
        <text>ATP + H2O = ADP + phosphate + H(+)</text>
        <dbReference type="Rhea" id="RHEA:13065"/>
        <dbReference type="ChEBI" id="CHEBI:15377"/>
        <dbReference type="ChEBI" id="CHEBI:15378"/>
        <dbReference type="ChEBI" id="CHEBI:30616"/>
        <dbReference type="ChEBI" id="CHEBI:43474"/>
        <dbReference type="ChEBI" id="CHEBI:456216"/>
    </reaction>
</comment>
<dbReference type="PANTHER" id="PTHR12595">
    <property type="entry name" value="POS9-ACTIVATING FACTOR FAP7-RELATED"/>
    <property type="match status" value="1"/>
</dbReference>
<keyword evidence="7" id="KW-0539">Nucleus</keyword>
<dbReference type="GO" id="GO:0005634">
    <property type="term" value="C:nucleus"/>
    <property type="evidence" value="ECO:0007669"/>
    <property type="project" value="UniProtKB-SubCell"/>
</dbReference>
<evidence type="ECO:0000256" key="5">
    <source>
        <dbReference type="ARBA" id="ARBA00022777"/>
    </source>
</evidence>
<keyword evidence="4 7" id="KW-0547">Nucleotide-binding</keyword>
<evidence type="ECO:0000256" key="1">
    <source>
        <dbReference type="ARBA" id="ARBA00022517"/>
    </source>
</evidence>
<evidence type="ECO:0000256" key="7">
    <source>
        <dbReference type="HAMAP-Rule" id="MF_03173"/>
    </source>
</evidence>
<feature type="binding site" evidence="7">
    <location>
        <position position="121"/>
    </location>
    <ligand>
        <name>ATP</name>
        <dbReference type="ChEBI" id="CHEBI:30616"/>
    </ligand>
</feature>
<dbReference type="GO" id="GO:0042274">
    <property type="term" value="P:ribosomal small subunit biogenesis"/>
    <property type="evidence" value="ECO:0007669"/>
    <property type="project" value="UniProtKB-UniRule"/>
</dbReference>
<name>A0A8J6B521_9EUKA</name>
<evidence type="ECO:0000313" key="9">
    <source>
        <dbReference type="EMBL" id="KAG9393032.1"/>
    </source>
</evidence>
<dbReference type="Gene3D" id="3.40.50.300">
    <property type="entry name" value="P-loop containing nucleotide triphosphate hydrolases"/>
    <property type="match status" value="1"/>
</dbReference>
<dbReference type="GO" id="GO:0016887">
    <property type="term" value="F:ATP hydrolysis activity"/>
    <property type="evidence" value="ECO:0007669"/>
    <property type="project" value="UniProtKB-UniRule"/>
</dbReference>
<dbReference type="EMBL" id="JAHDYR010000027">
    <property type="protein sequence ID" value="KAG9393032.1"/>
    <property type="molecule type" value="Genomic_DNA"/>
</dbReference>
<evidence type="ECO:0000256" key="4">
    <source>
        <dbReference type="ARBA" id="ARBA00022741"/>
    </source>
</evidence>
<dbReference type="Pfam" id="PF13238">
    <property type="entry name" value="AAA_18"/>
    <property type="match status" value="1"/>
</dbReference>
<dbReference type="HAMAP" id="MF_00039">
    <property type="entry name" value="Adenylate_kinase_AK6"/>
    <property type="match status" value="1"/>
</dbReference>
<comment type="subunit">
    <text evidence="7">Interacts with small ribosomal subunit protein uS11. Not a structural component of 43S pre-ribosomes, but transiently interacts with them by binding to uS11.</text>
</comment>
<comment type="subcellular location">
    <subcellularLocation>
        <location evidence="7">Cytoplasm</location>
    </subcellularLocation>
    <subcellularLocation>
        <location evidence="7">Nucleus</location>
    </subcellularLocation>
</comment>
<dbReference type="OrthoDB" id="10251185at2759"/>
<feature type="region of interest" description="LID" evidence="7">
    <location>
        <begin position="120"/>
        <end position="130"/>
    </location>
</feature>
<feature type="binding site" evidence="7">
    <location>
        <position position="12"/>
    </location>
    <ligand>
        <name>ATP</name>
        <dbReference type="ChEBI" id="CHEBI:30616"/>
    </ligand>
</feature>
<dbReference type="GO" id="GO:0005524">
    <property type="term" value="F:ATP binding"/>
    <property type="evidence" value="ECO:0007669"/>
    <property type="project" value="UniProtKB-KW"/>
</dbReference>
<keyword evidence="10" id="KW-1185">Reference proteome</keyword>
<keyword evidence="1 7" id="KW-0690">Ribosome biogenesis</keyword>
<comment type="caution">
    <text evidence="9">The sequence shown here is derived from an EMBL/GenBank/DDBJ whole genome shotgun (WGS) entry which is preliminary data.</text>
</comment>
<sequence>MGIRVLVTGTPGCGKSVIIEKLLSAEVVADKLNIGQYAREHGFVESHNEEFDADYLNEDDLLDKLIPSLRKHTATALAVEHHSPSLFDPIEEDGDRLNGLFDLIVVLRCEPSVHYTRMETRGYDVNKMIENNAAEVGSVCLDESERLKNAGVGVAVLELDNSTEDQLDRNVERIAATVRGIGKPKAQEKAEEEEEEYDEDEDYPSSSEPESSDDDYVESD</sequence>